<dbReference type="Pfam" id="PF00768">
    <property type="entry name" value="Peptidase_S11"/>
    <property type="match status" value="1"/>
</dbReference>
<dbReference type="EMBL" id="LBVV01000009">
    <property type="protein sequence ID" value="KKQ94667.1"/>
    <property type="molecule type" value="Genomic_DNA"/>
</dbReference>
<evidence type="ECO:0000256" key="3">
    <source>
        <dbReference type="ARBA" id="ARBA00022801"/>
    </source>
</evidence>
<feature type="active site" description="Acyl-ester intermediate" evidence="7">
    <location>
        <position position="104"/>
    </location>
</feature>
<evidence type="ECO:0000256" key="6">
    <source>
        <dbReference type="ARBA" id="ARBA00023316"/>
    </source>
</evidence>
<dbReference type="STRING" id="1618345.UT18_C0009G0078"/>
<comment type="similarity">
    <text evidence="1 9">Belongs to the peptidase S11 family.</text>
</comment>
<keyword evidence="3" id="KW-0378">Hydrolase</keyword>
<organism evidence="11 12">
    <name type="scientific">candidate division CPR2 bacterium GW2011_GWC2_39_10</name>
    <dbReference type="NCBI Taxonomy" id="1618345"/>
    <lineage>
        <taxon>Bacteria</taxon>
        <taxon>Bacteria division CPR2</taxon>
    </lineage>
</organism>
<accession>A0A0G0LUH5</accession>
<evidence type="ECO:0000256" key="7">
    <source>
        <dbReference type="PIRSR" id="PIRSR618044-1"/>
    </source>
</evidence>
<evidence type="ECO:0000256" key="1">
    <source>
        <dbReference type="ARBA" id="ARBA00007164"/>
    </source>
</evidence>
<evidence type="ECO:0000256" key="4">
    <source>
        <dbReference type="ARBA" id="ARBA00022960"/>
    </source>
</evidence>
<proteinExistence type="inferred from homology"/>
<dbReference type="Gene3D" id="3.40.710.10">
    <property type="entry name" value="DD-peptidase/beta-lactamase superfamily"/>
    <property type="match status" value="1"/>
</dbReference>
<dbReference type="InterPro" id="IPR001967">
    <property type="entry name" value="Peptidase_S11_N"/>
</dbReference>
<sequence length="317" mass="35004">MVTMRITRKTYLVSAIVALVIIIPLAYRHKKTNTQVKGIKTELAQVNLTKLKQIQNQKYHPKISQGAGNESNLYVSAKSAIVVDNSTGNVLFEKDINTKRPPASIAKILTAIVAIENIDLNKRLKVSEAAAAIEPNKAYLQADEEIRLEDLLICLMTASANDAAEVIAENFPGGREAFISKLNEKISDLGLANTHYKNPSGLDEDGFYTSALDMATIVRYAMDKTPDVIRYAGIREHTVSGTENLNYEHYTAHISDLLKNYPYMIASKPGFTYGAGHTLIGVAQKNDRKIVMIYLDTNDGMNDGINLFEYGFSKLGV</sequence>
<protein>
    <recommendedName>
        <fullName evidence="10">Peptidase S11 D-alanyl-D-alanine carboxypeptidase A N-terminal domain-containing protein</fullName>
    </recommendedName>
</protein>
<feature type="active site" description="Proton acceptor" evidence="7">
    <location>
        <position position="107"/>
    </location>
</feature>
<evidence type="ECO:0000256" key="5">
    <source>
        <dbReference type="ARBA" id="ARBA00022984"/>
    </source>
</evidence>
<dbReference type="PANTHER" id="PTHR21581:SF33">
    <property type="entry name" value="D-ALANYL-D-ALANINE CARBOXYPEPTIDASE DACB"/>
    <property type="match status" value="1"/>
</dbReference>
<dbReference type="GO" id="GO:0009252">
    <property type="term" value="P:peptidoglycan biosynthetic process"/>
    <property type="evidence" value="ECO:0007669"/>
    <property type="project" value="UniProtKB-KW"/>
</dbReference>
<evidence type="ECO:0000256" key="8">
    <source>
        <dbReference type="PIRSR" id="PIRSR618044-2"/>
    </source>
</evidence>
<dbReference type="PANTHER" id="PTHR21581">
    <property type="entry name" value="D-ALANYL-D-ALANINE CARBOXYPEPTIDASE"/>
    <property type="match status" value="1"/>
</dbReference>
<dbReference type="PRINTS" id="PR00725">
    <property type="entry name" value="DADACBPTASE1"/>
</dbReference>
<feature type="domain" description="Peptidase S11 D-alanyl-D-alanine carboxypeptidase A N-terminal" evidence="10">
    <location>
        <begin position="71"/>
        <end position="297"/>
    </location>
</feature>
<evidence type="ECO:0000259" key="10">
    <source>
        <dbReference type="Pfam" id="PF00768"/>
    </source>
</evidence>
<feature type="binding site" evidence="8">
    <location>
        <position position="268"/>
    </location>
    <ligand>
        <name>substrate</name>
    </ligand>
</feature>
<keyword evidence="4" id="KW-0133">Cell shape</keyword>
<dbReference type="InterPro" id="IPR018044">
    <property type="entry name" value="Peptidase_S11"/>
</dbReference>
<dbReference type="GO" id="GO:0006508">
    <property type="term" value="P:proteolysis"/>
    <property type="evidence" value="ECO:0007669"/>
    <property type="project" value="InterPro"/>
</dbReference>
<name>A0A0G0LUH5_UNCC2</name>
<dbReference type="AlphaFoldDB" id="A0A0G0LUH5"/>
<dbReference type="GO" id="GO:0009002">
    <property type="term" value="F:serine-type D-Ala-D-Ala carboxypeptidase activity"/>
    <property type="evidence" value="ECO:0007669"/>
    <property type="project" value="InterPro"/>
</dbReference>
<keyword evidence="2" id="KW-0732">Signal</keyword>
<reference evidence="11 12" key="1">
    <citation type="journal article" date="2015" name="Nature">
        <title>rRNA introns, odd ribosomes, and small enigmatic genomes across a large radiation of phyla.</title>
        <authorList>
            <person name="Brown C.T."/>
            <person name="Hug L.A."/>
            <person name="Thomas B.C."/>
            <person name="Sharon I."/>
            <person name="Castelle C.J."/>
            <person name="Singh A."/>
            <person name="Wilkins M.J."/>
            <person name="Williams K.H."/>
            <person name="Banfield J.F."/>
        </authorList>
    </citation>
    <scope>NUCLEOTIDE SEQUENCE [LARGE SCALE GENOMIC DNA]</scope>
</reference>
<evidence type="ECO:0000313" key="12">
    <source>
        <dbReference type="Proteomes" id="UP000034207"/>
    </source>
</evidence>
<evidence type="ECO:0000256" key="9">
    <source>
        <dbReference type="RuleBase" id="RU004016"/>
    </source>
</evidence>
<comment type="caution">
    <text evidence="11">The sequence shown here is derived from an EMBL/GenBank/DDBJ whole genome shotgun (WGS) entry which is preliminary data.</text>
</comment>
<evidence type="ECO:0000313" key="11">
    <source>
        <dbReference type="EMBL" id="KKQ94667.1"/>
    </source>
</evidence>
<dbReference type="InterPro" id="IPR012338">
    <property type="entry name" value="Beta-lactam/transpept-like"/>
</dbReference>
<gene>
    <name evidence="11" type="ORF">UT18_C0009G0078</name>
</gene>
<keyword evidence="6" id="KW-0961">Cell wall biogenesis/degradation</keyword>
<feature type="active site" evidence="7">
    <location>
        <position position="159"/>
    </location>
</feature>
<evidence type="ECO:0000256" key="2">
    <source>
        <dbReference type="ARBA" id="ARBA00022729"/>
    </source>
</evidence>
<dbReference type="GO" id="GO:0071555">
    <property type="term" value="P:cell wall organization"/>
    <property type="evidence" value="ECO:0007669"/>
    <property type="project" value="UniProtKB-KW"/>
</dbReference>
<dbReference type="Proteomes" id="UP000034207">
    <property type="component" value="Unassembled WGS sequence"/>
</dbReference>
<keyword evidence="5" id="KW-0573">Peptidoglycan synthesis</keyword>
<dbReference type="SUPFAM" id="SSF56601">
    <property type="entry name" value="beta-lactamase/transpeptidase-like"/>
    <property type="match status" value="1"/>
</dbReference>
<dbReference type="GO" id="GO:0008360">
    <property type="term" value="P:regulation of cell shape"/>
    <property type="evidence" value="ECO:0007669"/>
    <property type="project" value="UniProtKB-KW"/>
</dbReference>